<evidence type="ECO:0000256" key="4">
    <source>
        <dbReference type="ARBA" id="ARBA00022538"/>
    </source>
</evidence>
<dbReference type="PANTHER" id="PTHR43394">
    <property type="entry name" value="ATP-DEPENDENT PERMEASE MDL1, MITOCHONDRIAL"/>
    <property type="match status" value="1"/>
</dbReference>
<dbReference type="PROSITE" id="PS50893">
    <property type="entry name" value="ABC_TRANSPORTER_2"/>
    <property type="match status" value="1"/>
</dbReference>
<keyword evidence="11 18" id="KW-1133">Transmembrane helix</keyword>
<dbReference type="GO" id="GO:0006813">
    <property type="term" value="P:potassium ion transport"/>
    <property type="evidence" value="ECO:0007669"/>
    <property type="project" value="UniProtKB-KW"/>
</dbReference>
<evidence type="ECO:0000256" key="5">
    <source>
        <dbReference type="ARBA" id="ARBA00022692"/>
    </source>
</evidence>
<dbReference type="GO" id="GO:0015421">
    <property type="term" value="F:ABC-type oligopeptide transporter activity"/>
    <property type="evidence" value="ECO:0007669"/>
    <property type="project" value="TreeGrafter"/>
</dbReference>
<evidence type="ECO:0000256" key="11">
    <source>
        <dbReference type="ARBA" id="ARBA00022989"/>
    </source>
</evidence>
<keyword evidence="13" id="KW-0496">Mitochondrion</keyword>
<evidence type="ECO:0000256" key="3">
    <source>
        <dbReference type="ARBA" id="ARBA00022448"/>
    </source>
</evidence>
<feature type="domain" description="ABC transmembrane type-1" evidence="20">
    <location>
        <begin position="76"/>
        <end position="337"/>
    </location>
</feature>
<dbReference type="InterPro" id="IPR027417">
    <property type="entry name" value="P-loop_NTPase"/>
</dbReference>
<evidence type="ECO:0000313" key="21">
    <source>
        <dbReference type="EMBL" id="CAD7643590.1"/>
    </source>
</evidence>
<dbReference type="SMART" id="SM00382">
    <property type="entry name" value="AAA"/>
    <property type="match status" value="1"/>
</dbReference>
<dbReference type="PROSITE" id="PS00211">
    <property type="entry name" value="ABC_TRANSPORTER_1"/>
    <property type="match status" value="1"/>
</dbReference>
<feature type="domain" description="ABC transporter" evidence="19">
    <location>
        <begin position="370"/>
        <end position="607"/>
    </location>
</feature>
<dbReference type="CDD" id="cd18574">
    <property type="entry name" value="ABC_6TM_ABCB8_like"/>
    <property type="match status" value="1"/>
</dbReference>
<evidence type="ECO:0000256" key="16">
    <source>
        <dbReference type="ARBA" id="ARBA00041416"/>
    </source>
</evidence>
<accession>A0A7R9LKY2</accession>
<evidence type="ECO:0000256" key="9">
    <source>
        <dbReference type="ARBA" id="ARBA00022946"/>
    </source>
</evidence>
<dbReference type="FunFam" id="3.40.50.300:FF:000403">
    <property type="entry name" value="ATP-binding cassette sub-family B member 8, mitochondrial"/>
    <property type="match status" value="1"/>
</dbReference>
<evidence type="ECO:0000256" key="1">
    <source>
        <dbReference type="ARBA" id="ARBA00004448"/>
    </source>
</evidence>
<dbReference type="CDD" id="cd03249">
    <property type="entry name" value="ABC_MTABC3_MDL1_MDL2"/>
    <property type="match status" value="1"/>
</dbReference>
<dbReference type="PANTHER" id="PTHR43394:SF17">
    <property type="entry name" value="MITOCHONDRIAL POTASSIUM CHANNEL ATP-BINDING SUBUNIT"/>
    <property type="match status" value="1"/>
</dbReference>
<evidence type="ECO:0000256" key="10">
    <source>
        <dbReference type="ARBA" id="ARBA00022958"/>
    </source>
</evidence>
<feature type="non-terminal residue" evidence="21">
    <location>
        <position position="1"/>
    </location>
</feature>
<dbReference type="GO" id="GO:0090374">
    <property type="term" value="P:oligopeptide export from mitochondrion"/>
    <property type="evidence" value="ECO:0007669"/>
    <property type="project" value="TreeGrafter"/>
</dbReference>
<dbReference type="InterPro" id="IPR039421">
    <property type="entry name" value="Type_1_exporter"/>
</dbReference>
<evidence type="ECO:0000256" key="7">
    <source>
        <dbReference type="ARBA" id="ARBA00022792"/>
    </source>
</evidence>
<keyword evidence="9" id="KW-0809">Transit peptide</keyword>
<dbReference type="InterPro" id="IPR003593">
    <property type="entry name" value="AAA+_ATPase"/>
</dbReference>
<dbReference type="Proteomes" id="UP000728032">
    <property type="component" value="Unassembled WGS sequence"/>
</dbReference>
<evidence type="ECO:0000256" key="17">
    <source>
        <dbReference type="ARBA" id="ARBA00042968"/>
    </source>
</evidence>
<keyword evidence="4" id="KW-0633">Potassium transport</keyword>
<feature type="transmembrane region" description="Helical" evidence="18">
    <location>
        <begin position="130"/>
        <end position="151"/>
    </location>
</feature>
<organism evidence="21">
    <name type="scientific">Oppiella nova</name>
    <dbReference type="NCBI Taxonomy" id="334625"/>
    <lineage>
        <taxon>Eukaryota</taxon>
        <taxon>Metazoa</taxon>
        <taxon>Ecdysozoa</taxon>
        <taxon>Arthropoda</taxon>
        <taxon>Chelicerata</taxon>
        <taxon>Arachnida</taxon>
        <taxon>Acari</taxon>
        <taxon>Acariformes</taxon>
        <taxon>Sarcoptiformes</taxon>
        <taxon>Oribatida</taxon>
        <taxon>Brachypylina</taxon>
        <taxon>Oppioidea</taxon>
        <taxon>Oppiidae</taxon>
        <taxon>Oppiella</taxon>
    </lineage>
</organism>
<dbReference type="AlphaFoldDB" id="A0A7R9LKY2"/>
<dbReference type="EMBL" id="OC916232">
    <property type="protein sequence ID" value="CAD7643590.1"/>
    <property type="molecule type" value="Genomic_DNA"/>
</dbReference>
<keyword evidence="12" id="KW-0406">Ion transport</keyword>
<keyword evidence="8" id="KW-0067">ATP-binding</keyword>
<dbReference type="GO" id="GO:0016887">
    <property type="term" value="F:ATP hydrolysis activity"/>
    <property type="evidence" value="ECO:0007669"/>
    <property type="project" value="InterPro"/>
</dbReference>
<keyword evidence="5 18" id="KW-0812">Transmembrane</keyword>
<comment type="similarity">
    <text evidence="2">Belongs to the ABC transporter superfamily. ABCB family. Multidrug resistance exporter (TC 3.A.1.201) subfamily.</text>
</comment>
<sequence>SLKPKRWSVAVIGSGVIGVSYYVYHKNRAKCDLDVDEVVDIGDTLSLQSLNQSIESENFNLRRIWLYLRSDSMYLLIAITSALIVAILNIEIPLSIGSVMDVLSRFANEENSSFWSNRFFVEMKGPAHRVFQLFVLQSLFTFAYISSLAVVGEKAASRIRSDLFASIIRLDTSFFDIQKSSEIISRLTNDVQEFKSSFKLFVPSMVFCGSFLGSYLRQMSKESQAQSAKASGVAGEAISNVRTVKAFAMEESQSIVYDRELMAAEELNIKLGLGIGVLQGLTNLGLNCIVLGTLVYGGKLLSSDEISAGNLMSFLVATQTIQKSLSQLSLMFGHFIRGTSAITRVFEYIDIKPTVVLNTGVILNKVVGEIEFRNVGFSYPTRSGHKVLKDFNLKLIPAKVTAICGHSGEGKSTIASLLERFYDIDYGSITLDGCDIKTLDPNWLRRHVIGFINQEPILFGTTVMENIRFGKPEATDEEVMSAARLANAHNFITDFPDGYQTIVGERGVTVSGGQKQRIAIARALIKNPNVLILDEATSALDTESEALVQEALEKVMKNRTVLVIAHRLSTIQNADMIAVISKGRLAEIGTHSQLIKEKGLYWNLIRQQFDASDD</sequence>
<keyword evidence="22" id="KW-1185">Reference proteome</keyword>
<dbReference type="GO" id="GO:0005524">
    <property type="term" value="F:ATP binding"/>
    <property type="evidence" value="ECO:0007669"/>
    <property type="project" value="UniProtKB-KW"/>
</dbReference>
<evidence type="ECO:0000256" key="13">
    <source>
        <dbReference type="ARBA" id="ARBA00023128"/>
    </source>
</evidence>
<keyword evidence="10" id="KW-0630">Potassium</keyword>
<dbReference type="EMBL" id="CAJPVJ010001407">
    <property type="protein sequence ID" value="CAG2164665.1"/>
    <property type="molecule type" value="Genomic_DNA"/>
</dbReference>
<dbReference type="OrthoDB" id="6500128at2759"/>
<feature type="transmembrane region" description="Helical" evidence="18">
    <location>
        <begin position="73"/>
        <end position="96"/>
    </location>
</feature>
<proteinExistence type="inferred from homology"/>
<evidence type="ECO:0000259" key="20">
    <source>
        <dbReference type="PROSITE" id="PS50929"/>
    </source>
</evidence>
<dbReference type="Gene3D" id="1.20.1560.10">
    <property type="entry name" value="ABC transporter type 1, transmembrane domain"/>
    <property type="match status" value="2"/>
</dbReference>
<keyword evidence="6" id="KW-0547">Nucleotide-binding</keyword>
<evidence type="ECO:0000313" key="22">
    <source>
        <dbReference type="Proteomes" id="UP000728032"/>
    </source>
</evidence>
<dbReference type="SUPFAM" id="SSF52540">
    <property type="entry name" value="P-loop containing nucleoside triphosphate hydrolases"/>
    <property type="match status" value="1"/>
</dbReference>
<evidence type="ECO:0000256" key="18">
    <source>
        <dbReference type="SAM" id="Phobius"/>
    </source>
</evidence>
<keyword evidence="7" id="KW-0999">Mitochondrion inner membrane</keyword>
<dbReference type="SUPFAM" id="SSF90123">
    <property type="entry name" value="ABC transporter transmembrane region"/>
    <property type="match status" value="1"/>
</dbReference>
<evidence type="ECO:0000256" key="12">
    <source>
        <dbReference type="ARBA" id="ARBA00023065"/>
    </source>
</evidence>
<dbReference type="Pfam" id="PF00005">
    <property type="entry name" value="ABC_tran"/>
    <property type="match status" value="1"/>
</dbReference>
<feature type="transmembrane region" description="Helical" evidence="18">
    <location>
        <begin position="6"/>
        <end position="24"/>
    </location>
</feature>
<dbReference type="InterPro" id="IPR011527">
    <property type="entry name" value="ABC1_TM_dom"/>
</dbReference>
<evidence type="ECO:0000256" key="6">
    <source>
        <dbReference type="ARBA" id="ARBA00022741"/>
    </source>
</evidence>
<protein>
    <recommendedName>
        <fullName evidence="15">Mitochondrial potassium channel ATP-binding subunit</fullName>
    </recommendedName>
    <alternativeName>
        <fullName evidence="17">ATP-binding cassette sub-family B member 8, mitochondrial</fullName>
    </alternativeName>
    <alternativeName>
        <fullName evidence="16">Mitochondrial sulfonylurea-receptor</fullName>
    </alternativeName>
</protein>
<evidence type="ECO:0000256" key="2">
    <source>
        <dbReference type="ARBA" id="ARBA00007577"/>
    </source>
</evidence>
<evidence type="ECO:0000256" key="8">
    <source>
        <dbReference type="ARBA" id="ARBA00022840"/>
    </source>
</evidence>
<comment type="subcellular location">
    <subcellularLocation>
        <location evidence="1">Mitochondrion inner membrane</location>
        <topology evidence="1">Multi-pass membrane protein</topology>
    </subcellularLocation>
</comment>
<evidence type="ECO:0000259" key="19">
    <source>
        <dbReference type="PROSITE" id="PS50893"/>
    </source>
</evidence>
<keyword evidence="14 18" id="KW-0472">Membrane</keyword>
<dbReference type="InterPro" id="IPR036640">
    <property type="entry name" value="ABC1_TM_sf"/>
</dbReference>
<evidence type="ECO:0000256" key="14">
    <source>
        <dbReference type="ARBA" id="ARBA00023136"/>
    </source>
</evidence>
<dbReference type="GO" id="GO:0005743">
    <property type="term" value="C:mitochondrial inner membrane"/>
    <property type="evidence" value="ECO:0007669"/>
    <property type="project" value="UniProtKB-SubCell"/>
</dbReference>
<dbReference type="Gene3D" id="3.40.50.300">
    <property type="entry name" value="P-loop containing nucleotide triphosphate hydrolases"/>
    <property type="match status" value="1"/>
</dbReference>
<name>A0A7R9LKY2_9ACAR</name>
<dbReference type="InterPro" id="IPR017871">
    <property type="entry name" value="ABC_transporter-like_CS"/>
</dbReference>
<dbReference type="Pfam" id="PF00664">
    <property type="entry name" value="ABC_membrane"/>
    <property type="match status" value="2"/>
</dbReference>
<keyword evidence="3" id="KW-0813">Transport</keyword>
<gene>
    <name evidence="21" type="ORF">ONB1V03_LOCUS4215</name>
</gene>
<dbReference type="InterPro" id="IPR003439">
    <property type="entry name" value="ABC_transporter-like_ATP-bd"/>
</dbReference>
<reference evidence="21" key="1">
    <citation type="submission" date="2020-11" db="EMBL/GenBank/DDBJ databases">
        <authorList>
            <person name="Tran Van P."/>
        </authorList>
    </citation>
    <scope>NUCLEOTIDE SEQUENCE</scope>
</reference>
<dbReference type="PROSITE" id="PS50929">
    <property type="entry name" value="ABC_TM1F"/>
    <property type="match status" value="1"/>
</dbReference>
<evidence type="ECO:0000256" key="15">
    <source>
        <dbReference type="ARBA" id="ARBA00040439"/>
    </source>
</evidence>